<accession>A0ABV9C7T0</accession>
<evidence type="ECO:0000256" key="1">
    <source>
        <dbReference type="SAM" id="Phobius"/>
    </source>
</evidence>
<evidence type="ECO:0008006" key="4">
    <source>
        <dbReference type="Google" id="ProtNLM"/>
    </source>
</evidence>
<keyword evidence="1" id="KW-1133">Transmembrane helix</keyword>
<comment type="caution">
    <text evidence="2">The sequence shown here is derived from an EMBL/GenBank/DDBJ whole genome shotgun (WGS) entry which is preliminary data.</text>
</comment>
<evidence type="ECO:0000313" key="3">
    <source>
        <dbReference type="Proteomes" id="UP001595961"/>
    </source>
</evidence>
<name>A0ABV9C7T0_9GAMM</name>
<keyword evidence="3" id="KW-1185">Reference proteome</keyword>
<organism evidence="2 3">
    <name type="scientific">Dyella halodurans</name>
    <dbReference type="NCBI Taxonomy" id="1920171"/>
    <lineage>
        <taxon>Bacteria</taxon>
        <taxon>Pseudomonadati</taxon>
        <taxon>Pseudomonadota</taxon>
        <taxon>Gammaproteobacteria</taxon>
        <taxon>Lysobacterales</taxon>
        <taxon>Rhodanobacteraceae</taxon>
        <taxon>Dyella</taxon>
    </lineage>
</organism>
<gene>
    <name evidence="2" type="ORF">ACFO5W_19775</name>
</gene>
<feature type="transmembrane region" description="Helical" evidence="1">
    <location>
        <begin position="43"/>
        <end position="61"/>
    </location>
</feature>
<protein>
    <recommendedName>
        <fullName evidence="4">PH domain-containing protein</fullName>
    </recommendedName>
</protein>
<dbReference type="RefSeq" id="WP_266152511.1">
    <property type="nucleotide sequence ID" value="NZ_CP064028.1"/>
</dbReference>
<proteinExistence type="predicted"/>
<dbReference type="EMBL" id="JBHSGA010000022">
    <property type="protein sequence ID" value="MFC4528892.1"/>
    <property type="molecule type" value="Genomic_DNA"/>
</dbReference>
<reference evidence="3" key="1">
    <citation type="journal article" date="2019" name="Int. J. Syst. Evol. Microbiol.">
        <title>The Global Catalogue of Microorganisms (GCM) 10K type strain sequencing project: providing services to taxonomists for standard genome sequencing and annotation.</title>
        <authorList>
            <consortium name="The Broad Institute Genomics Platform"/>
            <consortium name="The Broad Institute Genome Sequencing Center for Infectious Disease"/>
            <person name="Wu L."/>
            <person name="Ma J."/>
        </authorList>
    </citation>
    <scope>NUCLEOTIDE SEQUENCE [LARGE SCALE GENOMIC DNA]</scope>
    <source>
        <strain evidence="3">CCM 4481</strain>
    </source>
</reference>
<dbReference type="Proteomes" id="UP001595961">
    <property type="component" value="Unassembled WGS sequence"/>
</dbReference>
<keyword evidence="1" id="KW-0812">Transmembrane</keyword>
<evidence type="ECO:0000313" key="2">
    <source>
        <dbReference type="EMBL" id="MFC4528892.1"/>
    </source>
</evidence>
<sequence>MQRLSSPSTFFYKRVFPVFWFGFLGIFLLTSVGLGRAPQRVDVTPFLIGPAVMAVFGFVLMRKLVFDLVDEVWLEGDYLLIKSRGESSRIPLRDVINVNATSMTNPRRVTLMLRTESARWGKEITFMPNSPRGIFSAFKSDPVAADLIQRIDALRQRST</sequence>
<keyword evidence="1" id="KW-0472">Membrane</keyword>
<feature type="transmembrane region" description="Helical" evidence="1">
    <location>
        <begin position="15"/>
        <end position="37"/>
    </location>
</feature>